<gene>
    <name evidence="19" type="primary">cobU</name>
    <name evidence="19" type="ORF">F5544_14910</name>
</gene>
<comment type="catalytic activity">
    <reaction evidence="3">
        <text>adenosylcob(III)inamide + GTP = adenosylcob(III)inamide phosphate + GDP + H(+)</text>
        <dbReference type="Rhea" id="RHEA:15765"/>
        <dbReference type="ChEBI" id="CHEBI:2480"/>
        <dbReference type="ChEBI" id="CHEBI:15378"/>
        <dbReference type="ChEBI" id="CHEBI:37565"/>
        <dbReference type="ChEBI" id="CHEBI:58189"/>
        <dbReference type="ChEBI" id="CHEBI:58502"/>
        <dbReference type="EC" id="2.7.1.156"/>
    </reaction>
</comment>
<feature type="region of interest" description="Disordered" evidence="18">
    <location>
        <begin position="1"/>
        <end position="41"/>
    </location>
</feature>
<dbReference type="Proteomes" id="UP000503540">
    <property type="component" value="Chromosome"/>
</dbReference>
<dbReference type="GO" id="GO:0043752">
    <property type="term" value="F:adenosylcobinamide kinase activity"/>
    <property type="evidence" value="ECO:0007669"/>
    <property type="project" value="UniProtKB-EC"/>
</dbReference>
<evidence type="ECO:0000313" key="20">
    <source>
        <dbReference type="Proteomes" id="UP000503540"/>
    </source>
</evidence>
<comment type="pathway">
    <text evidence="5">Cofactor biosynthesis; adenosylcobalamin biosynthesis; adenosylcobalamin from cob(II)yrinate a,c-diamide: step 6/7.</text>
</comment>
<dbReference type="CDD" id="cd00544">
    <property type="entry name" value="CobU"/>
    <property type="match status" value="1"/>
</dbReference>
<dbReference type="KEGG" id="nah:F5544_14910"/>
<evidence type="ECO:0000256" key="8">
    <source>
        <dbReference type="ARBA" id="ARBA00012016"/>
    </source>
</evidence>
<evidence type="ECO:0000256" key="9">
    <source>
        <dbReference type="ARBA" id="ARBA00012523"/>
    </source>
</evidence>
<dbReference type="EMBL" id="CP046172">
    <property type="protein sequence ID" value="QIS10866.1"/>
    <property type="molecule type" value="Genomic_DNA"/>
</dbReference>
<sequence>MSSARAWPERSRGSRRRIRTDTNRTRGRQPSTDETAGVPGRSGAVATVQNVSDSSVILRTLVLGGARSGKSGYAEQLASDAGRPVRYLATSVPDPADTDFAERIAVHRARRPADWTVVESADPATVLADAAPVTLIDDIGTWLTARIDARDAWELPRGTVAPELDALVRAVADYRERLIIVSPEVGMGVIPSHRSGRLFRDEIGGLNQQLARVCDEVFLVVAGIPMHVK</sequence>
<dbReference type="NCBIfam" id="NF004469">
    <property type="entry name" value="PRK05800.1"/>
    <property type="match status" value="1"/>
</dbReference>
<dbReference type="PANTHER" id="PTHR34848">
    <property type="match status" value="1"/>
</dbReference>
<evidence type="ECO:0000256" key="15">
    <source>
        <dbReference type="ARBA" id="ARBA00023134"/>
    </source>
</evidence>
<evidence type="ECO:0000256" key="7">
    <source>
        <dbReference type="ARBA" id="ARBA00007490"/>
    </source>
</evidence>
<keyword evidence="19" id="KW-0548">Nucleotidyltransferase</keyword>
<dbReference type="PANTHER" id="PTHR34848:SF1">
    <property type="entry name" value="BIFUNCTIONAL ADENOSYLCOBALAMIN BIOSYNTHESIS PROTEIN COBU"/>
    <property type="match status" value="1"/>
</dbReference>
<evidence type="ECO:0000256" key="12">
    <source>
        <dbReference type="ARBA" id="ARBA00022741"/>
    </source>
</evidence>
<evidence type="ECO:0000256" key="18">
    <source>
        <dbReference type="SAM" id="MobiDB-lite"/>
    </source>
</evidence>
<evidence type="ECO:0000256" key="16">
    <source>
        <dbReference type="ARBA" id="ARBA00029570"/>
    </source>
</evidence>
<proteinExistence type="inferred from homology"/>
<evidence type="ECO:0000256" key="14">
    <source>
        <dbReference type="ARBA" id="ARBA00022840"/>
    </source>
</evidence>
<evidence type="ECO:0000256" key="13">
    <source>
        <dbReference type="ARBA" id="ARBA00022777"/>
    </source>
</evidence>
<dbReference type="Gene3D" id="3.40.50.300">
    <property type="entry name" value="P-loop containing nucleotide triphosphate hydrolases"/>
    <property type="match status" value="1"/>
</dbReference>
<evidence type="ECO:0000256" key="11">
    <source>
        <dbReference type="ARBA" id="ARBA00022679"/>
    </source>
</evidence>
<name>A0A6G9YCT6_9NOCA</name>
<keyword evidence="20" id="KW-1185">Reference proteome</keyword>
<dbReference type="UniPathway" id="UPA00148">
    <property type="reaction ID" value="UER00236"/>
</dbReference>
<organism evidence="19 20">
    <name type="scientific">Nocardia arthritidis</name>
    <dbReference type="NCBI Taxonomy" id="228602"/>
    <lineage>
        <taxon>Bacteria</taxon>
        <taxon>Bacillati</taxon>
        <taxon>Actinomycetota</taxon>
        <taxon>Actinomycetes</taxon>
        <taxon>Mycobacteriales</taxon>
        <taxon>Nocardiaceae</taxon>
        <taxon>Nocardia</taxon>
    </lineage>
</organism>
<keyword evidence="13 19" id="KW-0418">Kinase</keyword>
<dbReference type="GO" id="GO:0009236">
    <property type="term" value="P:cobalamin biosynthetic process"/>
    <property type="evidence" value="ECO:0007669"/>
    <property type="project" value="UniProtKB-UniPathway"/>
</dbReference>
<dbReference type="EC" id="2.7.7.62" evidence="9"/>
<dbReference type="InterPro" id="IPR003203">
    <property type="entry name" value="CobU/CobP"/>
</dbReference>
<dbReference type="SUPFAM" id="SSF52540">
    <property type="entry name" value="P-loop containing nucleoside triphosphate hydrolases"/>
    <property type="match status" value="1"/>
</dbReference>
<comment type="catalytic activity">
    <reaction evidence="2">
        <text>adenosylcob(III)inamide phosphate + GTP + H(+) = adenosylcob(III)inamide-GDP + diphosphate</text>
        <dbReference type="Rhea" id="RHEA:22712"/>
        <dbReference type="ChEBI" id="CHEBI:15378"/>
        <dbReference type="ChEBI" id="CHEBI:33019"/>
        <dbReference type="ChEBI" id="CHEBI:37565"/>
        <dbReference type="ChEBI" id="CHEBI:58502"/>
        <dbReference type="ChEBI" id="CHEBI:60487"/>
        <dbReference type="EC" id="2.7.7.62"/>
    </reaction>
</comment>
<dbReference type="GO" id="GO:0005525">
    <property type="term" value="F:GTP binding"/>
    <property type="evidence" value="ECO:0007669"/>
    <property type="project" value="UniProtKB-KW"/>
</dbReference>
<comment type="catalytic activity">
    <reaction evidence="1">
        <text>adenosylcob(III)inamide + ATP = adenosylcob(III)inamide phosphate + ADP + H(+)</text>
        <dbReference type="Rhea" id="RHEA:15769"/>
        <dbReference type="ChEBI" id="CHEBI:2480"/>
        <dbReference type="ChEBI" id="CHEBI:15378"/>
        <dbReference type="ChEBI" id="CHEBI:30616"/>
        <dbReference type="ChEBI" id="CHEBI:58502"/>
        <dbReference type="ChEBI" id="CHEBI:456216"/>
        <dbReference type="EC" id="2.7.1.156"/>
    </reaction>
</comment>
<evidence type="ECO:0000256" key="17">
    <source>
        <dbReference type="ARBA" id="ARBA00030571"/>
    </source>
</evidence>
<evidence type="ECO:0000256" key="5">
    <source>
        <dbReference type="ARBA" id="ARBA00004692"/>
    </source>
</evidence>
<dbReference type="GO" id="GO:0005524">
    <property type="term" value="F:ATP binding"/>
    <property type="evidence" value="ECO:0007669"/>
    <property type="project" value="UniProtKB-KW"/>
</dbReference>
<dbReference type="AlphaFoldDB" id="A0A6G9YCT6"/>
<comment type="function">
    <text evidence="4">Catalyzes ATP-dependent phosphorylation of adenosylcobinamide and addition of GMP to adenosylcobinamide phosphate.</text>
</comment>
<evidence type="ECO:0000256" key="6">
    <source>
        <dbReference type="ARBA" id="ARBA00005159"/>
    </source>
</evidence>
<dbReference type="InterPro" id="IPR027417">
    <property type="entry name" value="P-loop_NTPase"/>
</dbReference>
<reference evidence="19 20" key="1">
    <citation type="journal article" date="2019" name="ACS Chem. Biol.">
        <title>Identification and Mobilization of a Cryptic Antibiotic Biosynthesis Gene Locus from a Human-Pathogenic Nocardia Isolate.</title>
        <authorList>
            <person name="Herisse M."/>
            <person name="Ishida K."/>
            <person name="Porter J.L."/>
            <person name="Howden B."/>
            <person name="Hertweck C."/>
            <person name="Stinear T.P."/>
            <person name="Pidot S.J."/>
        </authorList>
    </citation>
    <scope>NUCLEOTIDE SEQUENCE [LARGE SCALE GENOMIC DNA]</scope>
    <source>
        <strain evidence="19 20">AUSMDU00012717</strain>
    </source>
</reference>
<evidence type="ECO:0000256" key="1">
    <source>
        <dbReference type="ARBA" id="ARBA00000312"/>
    </source>
</evidence>
<keyword evidence="12" id="KW-0547">Nucleotide-binding</keyword>
<keyword evidence="10" id="KW-0169">Cobalamin biosynthesis</keyword>
<evidence type="ECO:0000256" key="10">
    <source>
        <dbReference type="ARBA" id="ARBA00022573"/>
    </source>
</evidence>
<accession>A0A6G9YCT6</accession>
<evidence type="ECO:0000256" key="2">
    <source>
        <dbReference type="ARBA" id="ARBA00000711"/>
    </source>
</evidence>
<evidence type="ECO:0000256" key="3">
    <source>
        <dbReference type="ARBA" id="ARBA00001522"/>
    </source>
</evidence>
<protein>
    <recommendedName>
        <fullName evidence="16">Adenosylcobinamide kinase</fullName>
        <ecNumber evidence="8">2.7.1.156</ecNumber>
        <ecNumber evidence="9">2.7.7.62</ecNumber>
    </recommendedName>
    <alternativeName>
        <fullName evidence="17">Adenosylcobinamide-phosphate guanylyltransferase</fullName>
    </alternativeName>
</protein>
<evidence type="ECO:0000313" key="19">
    <source>
        <dbReference type="EMBL" id="QIS10866.1"/>
    </source>
</evidence>
<evidence type="ECO:0000256" key="4">
    <source>
        <dbReference type="ARBA" id="ARBA00003889"/>
    </source>
</evidence>
<dbReference type="Pfam" id="PF02283">
    <property type="entry name" value="CobU"/>
    <property type="match status" value="1"/>
</dbReference>
<keyword evidence="11 19" id="KW-0808">Transferase</keyword>
<dbReference type="EC" id="2.7.1.156" evidence="8"/>
<keyword evidence="14" id="KW-0067">ATP-binding</keyword>
<keyword evidence="15" id="KW-0342">GTP-binding</keyword>
<comment type="pathway">
    <text evidence="6">Cofactor biosynthesis; adenosylcobalamin biosynthesis; adenosylcobalamin from cob(II)yrinate a,c-diamide: step 5/7.</text>
</comment>
<comment type="similarity">
    <text evidence="7">Belongs to the CobU/CobP family.</text>
</comment>
<dbReference type="GO" id="GO:0008820">
    <property type="term" value="F:cobinamide phosphate guanylyltransferase activity"/>
    <property type="evidence" value="ECO:0007669"/>
    <property type="project" value="UniProtKB-EC"/>
</dbReference>